<accession>A0A7V4G9L3</accession>
<dbReference type="GO" id="GO:0005737">
    <property type="term" value="C:cytoplasm"/>
    <property type="evidence" value="ECO:0007669"/>
    <property type="project" value="UniProtKB-SubCell"/>
</dbReference>
<reference evidence="6" key="1">
    <citation type="journal article" date="2020" name="mSystems">
        <title>Genome- and Community-Level Interaction Insights into Carbon Utilization and Element Cycling Functions of Hydrothermarchaeota in Hydrothermal Sediment.</title>
        <authorList>
            <person name="Zhou Z."/>
            <person name="Liu Y."/>
            <person name="Xu W."/>
            <person name="Pan J."/>
            <person name="Luo Z.H."/>
            <person name="Li M."/>
        </authorList>
    </citation>
    <scope>NUCLEOTIDE SEQUENCE [LARGE SCALE GENOMIC DNA]</scope>
    <source>
        <strain evidence="6">SpSt-548</strain>
    </source>
</reference>
<dbReference type="Pfam" id="PF09701">
    <property type="entry name" value="Cas_Cmr5"/>
    <property type="match status" value="1"/>
</dbReference>
<dbReference type="AlphaFoldDB" id="A0A7V4G9L3"/>
<dbReference type="GO" id="GO:0051607">
    <property type="term" value="P:defense response to virus"/>
    <property type="evidence" value="ECO:0007669"/>
    <property type="project" value="UniProtKB-KW"/>
</dbReference>
<keyword evidence="4" id="KW-0051">Antiviral defense</keyword>
<organism evidence="6">
    <name type="scientific">Desulfobacca acetoxidans</name>
    <dbReference type="NCBI Taxonomy" id="60893"/>
    <lineage>
        <taxon>Bacteria</taxon>
        <taxon>Pseudomonadati</taxon>
        <taxon>Thermodesulfobacteriota</taxon>
        <taxon>Desulfobaccia</taxon>
        <taxon>Desulfobaccales</taxon>
        <taxon>Desulfobaccaceae</taxon>
        <taxon>Desulfobacca</taxon>
    </lineage>
</organism>
<evidence type="ECO:0000313" key="6">
    <source>
        <dbReference type="EMBL" id="HGS05886.1"/>
    </source>
</evidence>
<dbReference type="Gene3D" id="1.10.520.30">
    <property type="entry name" value="AF1862-like domain"/>
    <property type="match status" value="1"/>
</dbReference>
<evidence type="ECO:0000256" key="3">
    <source>
        <dbReference type="ARBA" id="ARBA00022490"/>
    </source>
</evidence>
<comment type="similarity">
    <text evidence="2">Belongs to the CRISPR system Cmr5 family.</text>
</comment>
<sequence length="125" mass="14506">MRTQDQKRAQHAYDEVQRLRDDKKSKFKTLALKFPAMVQQCGLLQTLAFCEQKNIEVYNAITGWLAQQQILTPQAQTQQGGETFFQRVCREQLGPYRLLSREALAYGTWLKRAVEVLLKDVKAED</sequence>
<dbReference type="SUPFAM" id="SSF158568">
    <property type="entry name" value="AF1862-like"/>
    <property type="match status" value="1"/>
</dbReference>
<protein>
    <recommendedName>
        <fullName evidence="5">CRISPR type III-B/RAMP module-associated protein Cmr5</fullName>
    </recommendedName>
</protein>
<proteinExistence type="inferred from homology"/>
<comment type="subcellular location">
    <subcellularLocation>
        <location evidence="1">Cytoplasm</location>
    </subcellularLocation>
</comment>
<gene>
    <name evidence="6" type="primary">cmr5</name>
    <name evidence="6" type="ORF">ENT08_09185</name>
</gene>
<dbReference type="InterPro" id="IPR010160">
    <property type="entry name" value="CRISPR-assoc_prot_Cmr5"/>
</dbReference>
<comment type="caution">
    <text evidence="6">The sequence shown here is derived from an EMBL/GenBank/DDBJ whole genome shotgun (WGS) entry which is preliminary data.</text>
</comment>
<evidence type="ECO:0000256" key="4">
    <source>
        <dbReference type="ARBA" id="ARBA00023118"/>
    </source>
</evidence>
<name>A0A7V4G9L3_9BACT</name>
<keyword evidence="3" id="KW-0963">Cytoplasm</keyword>
<dbReference type="EMBL" id="DSXI01000546">
    <property type="protein sequence ID" value="HGS05886.1"/>
    <property type="molecule type" value="Genomic_DNA"/>
</dbReference>
<evidence type="ECO:0000256" key="2">
    <source>
        <dbReference type="ARBA" id="ARBA00006161"/>
    </source>
</evidence>
<evidence type="ECO:0000256" key="1">
    <source>
        <dbReference type="ARBA" id="ARBA00004496"/>
    </source>
</evidence>
<evidence type="ECO:0000256" key="5">
    <source>
        <dbReference type="ARBA" id="ARBA00030001"/>
    </source>
</evidence>
<dbReference type="InterPro" id="IPR023101">
    <property type="entry name" value="AF1862-like_dom_sf"/>
</dbReference>
<dbReference type="NCBIfam" id="TIGR01881">
    <property type="entry name" value="cas_Cmr5"/>
    <property type="match status" value="1"/>
</dbReference>